<feature type="non-terminal residue" evidence="2">
    <location>
        <position position="1"/>
    </location>
</feature>
<comment type="caution">
    <text evidence="2">The sequence shown here is derived from an EMBL/GenBank/DDBJ whole genome shotgun (WGS) entry which is preliminary data.</text>
</comment>
<proteinExistence type="predicted"/>
<dbReference type="EMBL" id="JAGKQM010000003">
    <property type="protein sequence ID" value="KAH0936480.1"/>
    <property type="molecule type" value="Genomic_DNA"/>
</dbReference>
<feature type="region of interest" description="Disordered" evidence="1">
    <location>
        <begin position="1"/>
        <end position="20"/>
    </location>
</feature>
<sequence length="155" mass="17205">LAGDEDPETNPQKSSRSLSRHHLTCVKLNVPPSSQSPRHAICSISPEEEDYSQIFIIPFHFLLLNMPTHGSDGFVMVRFNVTFVSRSEKVVVWWWWHDESVVSFSSVAEHGGGRKAMPLVQTSLHSGGEGGLAVKCPLRSSSQLQQWCSQSPSMS</sequence>
<accession>A0ABQ8E4B9</accession>
<keyword evidence="3" id="KW-1185">Reference proteome</keyword>
<gene>
    <name evidence="2" type="ORF">HID58_013597</name>
</gene>
<reference evidence="2 3" key="1">
    <citation type="submission" date="2021-05" db="EMBL/GenBank/DDBJ databases">
        <title>Genome Assembly of Synthetic Allotetraploid Brassica napus Reveals Homoeologous Exchanges between Subgenomes.</title>
        <authorList>
            <person name="Davis J.T."/>
        </authorList>
    </citation>
    <scope>NUCLEOTIDE SEQUENCE [LARGE SCALE GENOMIC DNA]</scope>
    <source>
        <strain evidence="3">cv. Da-Ae</strain>
        <tissue evidence="2">Seedling</tissue>
    </source>
</reference>
<protein>
    <submittedName>
        <fullName evidence="2">Uncharacterized protein</fullName>
    </submittedName>
</protein>
<evidence type="ECO:0000313" key="3">
    <source>
        <dbReference type="Proteomes" id="UP000824890"/>
    </source>
</evidence>
<dbReference type="Proteomes" id="UP000824890">
    <property type="component" value="Unassembled WGS sequence"/>
</dbReference>
<evidence type="ECO:0000256" key="1">
    <source>
        <dbReference type="SAM" id="MobiDB-lite"/>
    </source>
</evidence>
<name>A0ABQ8E4B9_BRANA</name>
<organism evidence="2 3">
    <name type="scientific">Brassica napus</name>
    <name type="common">Rape</name>
    <dbReference type="NCBI Taxonomy" id="3708"/>
    <lineage>
        <taxon>Eukaryota</taxon>
        <taxon>Viridiplantae</taxon>
        <taxon>Streptophyta</taxon>
        <taxon>Embryophyta</taxon>
        <taxon>Tracheophyta</taxon>
        <taxon>Spermatophyta</taxon>
        <taxon>Magnoliopsida</taxon>
        <taxon>eudicotyledons</taxon>
        <taxon>Gunneridae</taxon>
        <taxon>Pentapetalae</taxon>
        <taxon>rosids</taxon>
        <taxon>malvids</taxon>
        <taxon>Brassicales</taxon>
        <taxon>Brassicaceae</taxon>
        <taxon>Brassiceae</taxon>
        <taxon>Brassica</taxon>
    </lineage>
</organism>
<evidence type="ECO:0000313" key="2">
    <source>
        <dbReference type="EMBL" id="KAH0936480.1"/>
    </source>
</evidence>